<keyword evidence="2" id="KW-1185">Reference proteome</keyword>
<reference evidence="2" key="1">
    <citation type="submission" date="2023-01" db="EMBL/GenBank/DDBJ databases">
        <title>Key to firefly adult light organ development and bioluminescence: homeobox transcription factors regulate luciferase expression and transportation to peroxisome.</title>
        <authorList>
            <person name="Fu X."/>
        </authorList>
    </citation>
    <scope>NUCLEOTIDE SEQUENCE [LARGE SCALE GENOMIC DNA]</scope>
</reference>
<sequence>MPRSIVQRKVNKASKAQRNRWARAKILQHIEESDVYVAEDFHVKYFECVPEEHFPELDVERVTAPVETNMTGNRIVNISFSF</sequence>
<evidence type="ECO:0000313" key="2">
    <source>
        <dbReference type="Proteomes" id="UP001353858"/>
    </source>
</evidence>
<gene>
    <name evidence="1" type="ORF">RN001_013694</name>
</gene>
<protein>
    <submittedName>
        <fullName evidence="1">Uncharacterized protein</fullName>
    </submittedName>
</protein>
<accession>A0AAN7SE22</accession>
<dbReference type="AlphaFoldDB" id="A0AAN7SE22"/>
<organism evidence="1 2">
    <name type="scientific">Aquatica leii</name>
    <dbReference type="NCBI Taxonomy" id="1421715"/>
    <lineage>
        <taxon>Eukaryota</taxon>
        <taxon>Metazoa</taxon>
        <taxon>Ecdysozoa</taxon>
        <taxon>Arthropoda</taxon>
        <taxon>Hexapoda</taxon>
        <taxon>Insecta</taxon>
        <taxon>Pterygota</taxon>
        <taxon>Neoptera</taxon>
        <taxon>Endopterygota</taxon>
        <taxon>Coleoptera</taxon>
        <taxon>Polyphaga</taxon>
        <taxon>Elateriformia</taxon>
        <taxon>Elateroidea</taxon>
        <taxon>Lampyridae</taxon>
        <taxon>Luciolinae</taxon>
        <taxon>Aquatica</taxon>
    </lineage>
</organism>
<name>A0AAN7SE22_9COLE</name>
<dbReference type="EMBL" id="JARPUR010000006">
    <property type="protein sequence ID" value="KAK4874334.1"/>
    <property type="molecule type" value="Genomic_DNA"/>
</dbReference>
<dbReference type="Proteomes" id="UP001353858">
    <property type="component" value="Unassembled WGS sequence"/>
</dbReference>
<evidence type="ECO:0000313" key="1">
    <source>
        <dbReference type="EMBL" id="KAK4874334.1"/>
    </source>
</evidence>
<proteinExistence type="predicted"/>
<comment type="caution">
    <text evidence="1">The sequence shown here is derived from an EMBL/GenBank/DDBJ whole genome shotgun (WGS) entry which is preliminary data.</text>
</comment>